<dbReference type="InterPro" id="IPR042201">
    <property type="entry name" value="FH2_Formin_sf"/>
</dbReference>
<gene>
    <name evidence="4" type="ORF">F7725_007558</name>
</gene>
<name>A0A7J5Y4Q9_DISMA</name>
<feature type="domain" description="DAD" evidence="2">
    <location>
        <begin position="243"/>
        <end position="275"/>
    </location>
</feature>
<dbReference type="PANTHER" id="PTHR45725:SF16">
    <property type="entry name" value="DISHEVELED-ASSOCIATED ACTIVATOR OF MORPHOGENESIS 1"/>
    <property type="match status" value="1"/>
</dbReference>
<protein>
    <submittedName>
        <fullName evidence="4">Uncharacterized protein</fullName>
    </submittedName>
</protein>
<dbReference type="InterPro" id="IPR014767">
    <property type="entry name" value="DAD_dom"/>
</dbReference>
<dbReference type="Gene3D" id="1.20.58.2220">
    <property type="entry name" value="Formin, FH2 domain"/>
    <property type="match status" value="1"/>
</dbReference>
<accession>A0A7J5Y4Q9</accession>
<evidence type="ECO:0000313" key="5">
    <source>
        <dbReference type="Proteomes" id="UP000518266"/>
    </source>
</evidence>
<dbReference type="Proteomes" id="UP000518266">
    <property type="component" value="Unassembled WGS sequence"/>
</dbReference>
<evidence type="ECO:0000259" key="2">
    <source>
        <dbReference type="PROSITE" id="PS51231"/>
    </source>
</evidence>
<dbReference type="SMART" id="SM00498">
    <property type="entry name" value="FH2"/>
    <property type="match status" value="1"/>
</dbReference>
<dbReference type="GO" id="GO:0001725">
    <property type="term" value="C:stress fiber"/>
    <property type="evidence" value="ECO:0007669"/>
    <property type="project" value="TreeGrafter"/>
</dbReference>
<evidence type="ECO:0000313" key="4">
    <source>
        <dbReference type="EMBL" id="KAF3844395.1"/>
    </source>
</evidence>
<dbReference type="InterPro" id="IPR015425">
    <property type="entry name" value="FH2_Formin"/>
</dbReference>
<dbReference type="SUPFAM" id="SSF101447">
    <property type="entry name" value="Formin homology 2 domain (FH2 domain)"/>
    <property type="match status" value="1"/>
</dbReference>
<sequence>MGAVVFSLLCPAEDIIRSLSVASQEVVQSGALLQLLEVVLAFGNYMNKGQRGNAWGFKVSSLNKIADTKSSIDKYGNVTLLHYMITVLERKYPKMAAFSEELQTVPEAAKVNMTELEKDIGKLRSGMKNVEAELQYQQGRSPQGPQDRFVPMVSQFITVASFSFSDVEDSLSEAKQVFGKALVRFGEDTSNMQPDQFFGIFNTFLTAYSEAQQDNENMARRKEEEERRELLEAQKGRKARANAEEESGEFDDLVSALRSGEVFDRDMSKMNRRKQRTQNVLESSRERVVTRLNQ</sequence>
<dbReference type="PANTHER" id="PTHR45725">
    <property type="entry name" value="FORMIN HOMOLOGY 2 FAMILY MEMBER"/>
    <property type="match status" value="1"/>
</dbReference>
<feature type="region of interest" description="Disordered" evidence="1">
    <location>
        <begin position="265"/>
        <end position="294"/>
    </location>
</feature>
<proteinExistence type="predicted"/>
<dbReference type="Pfam" id="PF02181">
    <property type="entry name" value="FH2"/>
    <property type="match status" value="1"/>
</dbReference>
<feature type="compositionally biased region" description="Basic and acidic residues" evidence="1">
    <location>
        <begin position="283"/>
        <end position="294"/>
    </location>
</feature>
<evidence type="ECO:0000256" key="1">
    <source>
        <dbReference type="SAM" id="MobiDB-lite"/>
    </source>
</evidence>
<dbReference type="PROSITE" id="PS51444">
    <property type="entry name" value="FH2"/>
    <property type="match status" value="1"/>
</dbReference>
<dbReference type="PROSITE" id="PS51231">
    <property type="entry name" value="DAD"/>
    <property type="match status" value="1"/>
</dbReference>
<dbReference type="EMBL" id="JAAKFY010000015">
    <property type="protein sequence ID" value="KAF3844395.1"/>
    <property type="molecule type" value="Genomic_DNA"/>
</dbReference>
<organism evidence="4 5">
    <name type="scientific">Dissostichus mawsoni</name>
    <name type="common">Antarctic cod</name>
    <dbReference type="NCBI Taxonomy" id="36200"/>
    <lineage>
        <taxon>Eukaryota</taxon>
        <taxon>Metazoa</taxon>
        <taxon>Chordata</taxon>
        <taxon>Craniata</taxon>
        <taxon>Vertebrata</taxon>
        <taxon>Euteleostomi</taxon>
        <taxon>Actinopterygii</taxon>
        <taxon>Neopterygii</taxon>
        <taxon>Teleostei</taxon>
        <taxon>Neoteleostei</taxon>
        <taxon>Acanthomorphata</taxon>
        <taxon>Eupercaria</taxon>
        <taxon>Perciformes</taxon>
        <taxon>Notothenioidei</taxon>
        <taxon>Nototheniidae</taxon>
        <taxon>Dissostichus</taxon>
    </lineage>
</organism>
<dbReference type="AlphaFoldDB" id="A0A7J5Y4Q9"/>
<dbReference type="OrthoDB" id="1104827at2759"/>
<comment type="caution">
    <text evidence="4">The sequence shown here is derived from an EMBL/GenBank/DDBJ whole genome shotgun (WGS) entry which is preliminary data.</text>
</comment>
<feature type="domain" description="FH2" evidence="3">
    <location>
        <begin position="1"/>
        <end position="234"/>
    </location>
</feature>
<keyword evidence="5" id="KW-1185">Reference proteome</keyword>
<evidence type="ECO:0000259" key="3">
    <source>
        <dbReference type="PROSITE" id="PS51444"/>
    </source>
</evidence>
<dbReference type="InterPro" id="IPR051425">
    <property type="entry name" value="Formin_Homology"/>
</dbReference>
<reference evidence="4 5" key="1">
    <citation type="submission" date="2020-03" db="EMBL/GenBank/DDBJ databases">
        <title>Dissostichus mawsoni Genome sequencing and assembly.</title>
        <authorList>
            <person name="Park H."/>
        </authorList>
    </citation>
    <scope>NUCLEOTIDE SEQUENCE [LARGE SCALE GENOMIC DNA]</scope>
    <source>
        <strain evidence="4">DM0001</strain>
        <tissue evidence="4">Muscle</tissue>
    </source>
</reference>